<reference evidence="1 2" key="1">
    <citation type="submission" date="2022-05" db="EMBL/GenBank/DDBJ databases">
        <authorList>
            <consortium name="Genoscope - CEA"/>
            <person name="William W."/>
        </authorList>
    </citation>
    <scope>NUCLEOTIDE SEQUENCE [LARGE SCALE GENOMIC DNA]</scope>
</reference>
<evidence type="ECO:0000313" key="1">
    <source>
        <dbReference type="EMBL" id="CAH3175637.1"/>
    </source>
</evidence>
<evidence type="ECO:0000313" key="2">
    <source>
        <dbReference type="Proteomes" id="UP001159427"/>
    </source>
</evidence>
<dbReference type="Gene3D" id="1.20.5.190">
    <property type="match status" value="1"/>
</dbReference>
<dbReference type="InterPro" id="IPR000048">
    <property type="entry name" value="IQ_motif_EF-hand-BS"/>
</dbReference>
<dbReference type="Pfam" id="PF00612">
    <property type="entry name" value="IQ"/>
    <property type="match status" value="2"/>
</dbReference>
<organism evidence="1 2">
    <name type="scientific">Porites evermanni</name>
    <dbReference type="NCBI Taxonomy" id="104178"/>
    <lineage>
        <taxon>Eukaryota</taxon>
        <taxon>Metazoa</taxon>
        <taxon>Cnidaria</taxon>
        <taxon>Anthozoa</taxon>
        <taxon>Hexacorallia</taxon>
        <taxon>Scleractinia</taxon>
        <taxon>Fungiina</taxon>
        <taxon>Poritidae</taxon>
        <taxon>Porites</taxon>
    </lineage>
</organism>
<proteinExistence type="predicted"/>
<keyword evidence="2" id="KW-1185">Reference proteome</keyword>
<accession>A0ABN8RBV5</accession>
<gene>
    <name evidence="1" type="ORF">PEVE_00010232</name>
</gene>
<dbReference type="EMBL" id="CALNXI010001717">
    <property type="protein sequence ID" value="CAH3175637.1"/>
    <property type="molecule type" value="Genomic_DNA"/>
</dbReference>
<sequence length="357" mass="40459">MTSVDDTSKRFEDVDKPQEIESNTLDGSKVRCFPTVKRTFRQKQSSWRWRWKYFTRALQPISEQGENTREDVIKVEENNTQLPSNVHNSSDLEASEVNEQEIVNSNCEHVVNSYNEDENSHGETEHLKSKEDYSACNKLIEKFQEAVLDNAVRVIQAAFKRFRERRRFLKRRRAATIIQRSVRHWLMTRHLSETSCTESCFAIKEANEWNTETQENLSSTEQEREMVDWTGNLSDSEEIQNKLENSEVVSEGLSEGKGNLLDSASCKADQFESSLDSLDDSSLSGSTDNISDSGVCIDQGEDNIAVTNDPDALSLADSGIDMYSDTPVEATIVDDCKCFTTGHPLPNSTPETISELQ</sequence>
<name>A0ABN8RBV5_9CNID</name>
<dbReference type="SUPFAM" id="SSF52540">
    <property type="entry name" value="P-loop containing nucleoside triphosphate hydrolases"/>
    <property type="match status" value="1"/>
</dbReference>
<dbReference type="InterPro" id="IPR027417">
    <property type="entry name" value="P-loop_NTPase"/>
</dbReference>
<dbReference type="SMART" id="SM00015">
    <property type="entry name" value="IQ"/>
    <property type="match status" value="2"/>
</dbReference>
<comment type="caution">
    <text evidence="1">The sequence shown here is derived from an EMBL/GenBank/DDBJ whole genome shotgun (WGS) entry which is preliminary data.</text>
</comment>
<protein>
    <submittedName>
        <fullName evidence="1">Uncharacterized protein</fullName>
    </submittedName>
</protein>
<dbReference type="Proteomes" id="UP001159427">
    <property type="component" value="Unassembled WGS sequence"/>
</dbReference>